<evidence type="ECO:0000313" key="1">
    <source>
        <dbReference type="EMBL" id="KAI3740461.1"/>
    </source>
</evidence>
<sequence length="69" mass="8155">MWEGGAIKSSYDGEKEGIKIRHGDNEFTSERRADNVGHGMGRRRTMISIKRLWMHIKQKIKNWLQKMLI</sequence>
<proteinExistence type="predicted"/>
<name>A0ACB9D1S6_CICIN</name>
<reference evidence="1 2" key="2">
    <citation type="journal article" date="2022" name="Mol. Ecol. Resour.">
        <title>The genomes of chicory, endive, great burdock and yacon provide insights into Asteraceae paleo-polyploidization history and plant inulin production.</title>
        <authorList>
            <person name="Fan W."/>
            <person name="Wang S."/>
            <person name="Wang H."/>
            <person name="Wang A."/>
            <person name="Jiang F."/>
            <person name="Liu H."/>
            <person name="Zhao H."/>
            <person name="Xu D."/>
            <person name="Zhang Y."/>
        </authorList>
    </citation>
    <scope>NUCLEOTIDE SEQUENCE [LARGE SCALE GENOMIC DNA]</scope>
    <source>
        <strain evidence="2">cv. Punajuju</strain>
        <tissue evidence="1">Leaves</tissue>
    </source>
</reference>
<keyword evidence="2" id="KW-1185">Reference proteome</keyword>
<protein>
    <submittedName>
        <fullName evidence="1">Uncharacterized protein</fullName>
    </submittedName>
</protein>
<gene>
    <name evidence="1" type="ORF">L2E82_30891</name>
</gene>
<reference evidence="2" key="1">
    <citation type="journal article" date="2022" name="Mol. Ecol. Resour.">
        <title>The genomes of chicory, endive, great burdock and yacon provide insights into Asteraceae palaeo-polyploidization history and plant inulin production.</title>
        <authorList>
            <person name="Fan W."/>
            <person name="Wang S."/>
            <person name="Wang H."/>
            <person name="Wang A."/>
            <person name="Jiang F."/>
            <person name="Liu H."/>
            <person name="Zhao H."/>
            <person name="Xu D."/>
            <person name="Zhang Y."/>
        </authorList>
    </citation>
    <scope>NUCLEOTIDE SEQUENCE [LARGE SCALE GENOMIC DNA]</scope>
    <source>
        <strain evidence="2">cv. Punajuju</strain>
    </source>
</reference>
<evidence type="ECO:0000313" key="2">
    <source>
        <dbReference type="Proteomes" id="UP001055811"/>
    </source>
</evidence>
<dbReference type="EMBL" id="CM042013">
    <property type="protein sequence ID" value="KAI3740461.1"/>
    <property type="molecule type" value="Genomic_DNA"/>
</dbReference>
<organism evidence="1 2">
    <name type="scientific">Cichorium intybus</name>
    <name type="common">Chicory</name>
    <dbReference type="NCBI Taxonomy" id="13427"/>
    <lineage>
        <taxon>Eukaryota</taxon>
        <taxon>Viridiplantae</taxon>
        <taxon>Streptophyta</taxon>
        <taxon>Embryophyta</taxon>
        <taxon>Tracheophyta</taxon>
        <taxon>Spermatophyta</taxon>
        <taxon>Magnoliopsida</taxon>
        <taxon>eudicotyledons</taxon>
        <taxon>Gunneridae</taxon>
        <taxon>Pentapetalae</taxon>
        <taxon>asterids</taxon>
        <taxon>campanulids</taxon>
        <taxon>Asterales</taxon>
        <taxon>Asteraceae</taxon>
        <taxon>Cichorioideae</taxon>
        <taxon>Cichorieae</taxon>
        <taxon>Cichoriinae</taxon>
        <taxon>Cichorium</taxon>
    </lineage>
</organism>
<dbReference type="Proteomes" id="UP001055811">
    <property type="component" value="Linkage Group LG05"/>
</dbReference>
<comment type="caution">
    <text evidence="1">The sequence shown here is derived from an EMBL/GenBank/DDBJ whole genome shotgun (WGS) entry which is preliminary data.</text>
</comment>
<accession>A0ACB9D1S6</accession>